<dbReference type="PANTHER" id="PTHR30121:SF6">
    <property type="entry name" value="SLR6007 PROTEIN"/>
    <property type="match status" value="1"/>
</dbReference>
<name>A0A841YA62_9LIST</name>
<dbReference type="Gene3D" id="3.40.50.300">
    <property type="entry name" value="P-loop containing nucleotide triphosphate hydrolases"/>
    <property type="match status" value="2"/>
</dbReference>
<evidence type="ECO:0008006" key="3">
    <source>
        <dbReference type="Google" id="ProtNLM"/>
    </source>
</evidence>
<proteinExistence type="predicted"/>
<dbReference type="InterPro" id="IPR051162">
    <property type="entry name" value="T4SS_component"/>
</dbReference>
<dbReference type="AlphaFoldDB" id="A0A841YA62"/>
<evidence type="ECO:0000313" key="2">
    <source>
        <dbReference type="Proteomes" id="UP000591929"/>
    </source>
</evidence>
<dbReference type="InterPro" id="IPR027417">
    <property type="entry name" value="P-loop_NTPase"/>
</dbReference>
<dbReference type="Pfam" id="PF12846">
    <property type="entry name" value="AAA_10"/>
    <property type="match status" value="1"/>
</dbReference>
<protein>
    <recommendedName>
        <fullName evidence="3">ATP/GTP-binding protein</fullName>
    </recommendedName>
</protein>
<dbReference type="RefSeq" id="WP_185378206.1">
    <property type="nucleotide sequence ID" value="NZ_JAARPL010000018.1"/>
</dbReference>
<dbReference type="PANTHER" id="PTHR30121">
    <property type="entry name" value="UNCHARACTERIZED PROTEIN YJGR-RELATED"/>
    <property type="match status" value="1"/>
</dbReference>
<organism evidence="1 2">
    <name type="scientific">Listeria booriae</name>
    <dbReference type="NCBI Taxonomy" id="1552123"/>
    <lineage>
        <taxon>Bacteria</taxon>
        <taxon>Bacillati</taxon>
        <taxon>Bacillota</taxon>
        <taxon>Bacilli</taxon>
        <taxon>Bacillales</taxon>
        <taxon>Listeriaceae</taxon>
        <taxon>Listeria</taxon>
    </lineage>
</organism>
<comment type="caution">
    <text evidence="1">The sequence shown here is derived from an EMBL/GenBank/DDBJ whole genome shotgun (WGS) entry which is preliminary data.</text>
</comment>
<reference evidence="1 2" key="1">
    <citation type="submission" date="2020-03" db="EMBL/GenBank/DDBJ databases">
        <title>Soil Listeria distribution.</title>
        <authorList>
            <person name="Liao J."/>
            <person name="Wiedmann M."/>
        </authorList>
    </citation>
    <scope>NUCLEOTIDE SEQUENCE [LARGE SCALE GENOMIC DNA]</scope>
    <source>
        <strain evidence="1 2">FSL L7-1681</strain>
    </source>
</reference>
<dbReference type="EMBL" id="JAARPL010000018">
    <property type="protein sequence ID" value="MBC1373805.1"/>
    <property type="molecule type" value="Genomic_DNA"/>
</dbReference>
<dbReference type="SUPFAM" id="SSF52540">
    <property type="entry name" value="P-loop containing nucleoside triphosphate hydrolases"/>
    <property type="match status" value="1"/>
</dbReference>
<gene>
    <name evidence="1" type="ORF">HB847_15745</name>
</gene>
<dbReference type="Proteomes" id="UP000591929">
    <property type="component" value="Unassembled WGS sequence"/>
</dbReference>
<accession>A0A841YA62</accession>
<sequence length="884" mass="100711">MVNFLEFPVKHVEANVIFSRDGRVTAYYAIAGFNYDFLAEEDKTTPFINQLQHYQSQGQDVHHFSLPRSSNIHHITEETIALMEMKNKNYDYPLFEMGKNYIQQQTEALVQEDKASEKREYHNYIGIQLNKSKNKYPTGNRGTQWFGGLKAFIEGLNSPINQAIGLESNDILQSEIDAYLQQAKEMGSKLKRAFTANRRKQMGDAVRSLELEETLYLVESMYSATTNFKDVTPRSGYYPADKIEILLDGEKREAVRPHPEGYVALQDTYIDEINPQTLKLLRNDFGATSTLYVRCFVLTNFKHDEHEFPDNEWIYKLQKNLVFPFLYSGRMHHKHNTRVLKDLSNKKLEFDDQRDQAHKAGVNLDLSTARKEKGVIQLEDYFEKTGYPSYACSFIFRLQATSLEELDNRAEKFQEETRKYGLEVHAPFGEQPNLFMEMIPGATQHYQDYHLETDPRMLSGMMYGASSGLGDNRGFYIGDTMQEKPVYIYPELASKAFGGMATMVNSISMLVAGATGFGKSVLMNLILYLCILTGGRGLVLDPKNDRKGWVKGLPFISKKYVKVWELNGSDAFKGILDPFRTAADKETGRSVATNIFSYLANVEIGSSKYNFLAEAFSHAAKQPSPCVGDAITYLHELYEFNSKASVEDLTMPADVVTDLYKLIKTLNTFMNEPYVKLLVGNATDSQQSLAQDVPLQVISFENLTLPKSEKSPKDYSIHEKISTAILISITAFSHQFMMSGERTQLKVIVSDEADTIDKHDTGRDLNNTIVRRGRYFTTSLIKGAQNATDHGNDVANMGMKFCFALTKTEEAKEMLDYFDLPQTEENINRLKTLEQGTCLFQDIYGRTDVLRVNTVFHQVLDAFDTSTSTEEERKFEKEKKKILI</sequence>
<evidence type="ECO:0000313" key="1">
    <source>
        <dbReference type="EMBL" id="MBC1373805.1"/>
    </source>
</evidence>